<gene>
    <name evidence="4" type="ORF">C2E21_7188</name>
</gene>
<feature type="domain" description="FAS1" evidence="3">
    <location>
        <begin position="38"/>
        <end position="194"/>
    </location>
</feature>
<dbReference type="InterPro" id="IPR000782">
    <property type="entry name" value="FAS1_domain"/>
</dbReference>
<keyword evidence="5" id="KW-1185">Reference proteome</keyword>
<dbReference type="Pfam" id="PF02469">
    <property type="entry name" value="Fasciclin"/>
    <property type="match status" value="1"/>
</dbReference>
<feature type="chain" id="PRO_5015134045" evidence="2">
    <location>
        <begin position="22"/>
        <end position="650"/>
    </location>
</feature>
<feature type="compositionally biased region" description="Polar residues" evidence="1">
    <location>
        <begin position="291"/>
        <end position="310"/>
    </location>
</feature>
<dbReference type="InterPro" id="IPR036378">
    <property type="entry name" value="FAS1_dom_sf"/>
</dbReference>
<dbReference type="AlphaFoldDB" id="A0A2P6THY4"/>
<organism evidence="4 5">
    <name type="scientific">Chlorella sorokiniana</name>
    <name type="common">Freshwater green alga</name>
    <dbReference type="NCBI Taxonomy" id="3076"/>
    <lineage>
        <taxon>Eukaryota</taxon>
        <taxon>Viridiplantae</taxon>
        <taxon>Chlorophyta</taxon>
        <taxon>core chlorophytes</taxon>
        <taxon>Trebouxiophyceae</taxon>
        <taxon>Chlorellales</taxon>
        <taxon>Chlorellaceae</taxon>
        <taxon>Chlorella clade</taxon>
        <taxon>Chlorella</taxon>
    </lineage>
</organism>
<feature type="signal peptide" evidence="2">
    <location>
        <begin position="1"/>
        <end position="21"/>
    </location>
</feature>
<comment type="caution">
    <text evidence="4">The sequence shown here is derived from an EMBL/GenBank/DDBJ whole genome shotgun (WGS) entry which is preliminary data.</text>
</comment>
<feature type="compositionally biased region" description="Low complexity" evidence="1">
    <location>
        <begin position="311"/>
        <end position="321"/>
    </location>
</feature>
<protein>
    <submittedName>
        <fullName evidence="4">Sensitive to high expression 9 like</fullName>
    </submittedName>
</protein>
<reference evidence="4 5" key="1">
    <citation type="journal article" date="2018" name="Plant J.">
        <title>Genome sequences of Chlorella sorokiniana UTEX 1602 and Micractinium conductrix SAG 241.80: implications to maltose excretion by a green alga.</title>
        <authorList>
            <person name="Arriola M.B."/>
            <person name="Velmurugan N."/>
            <person name="Zhang Y."/>
            <person name="Plunkett M.H."/>
            <person name="Hondzo H."/>
            <person name="Barney B.M."/>
        </authorList>
    </citation>
    <scope>NUCLEOTIDE SEQUENCE [LARGE SCALE GENOMIC DNA]</scope>
    <source>
        <strain evidence="5">UTEX 1602</strain>
    </source>
</reference>
<evidence type="ECO:0000256" key="1">
    <source>
        <dbReference type="SAM" id="MobiDB-lite"/>
    </source>
</evidence>
<dbReference type="OrthoDB" id="2021175at2759"/>
<proteinExistence type="predicted"/>
<evidence type="ECO:0000259" key="3">
    <source>
        <dbReference type="PROSITE" id="PS50213"/>
    </source>
</evidence>
<dbReference type="EMBL" id="LHPG02000015">
    <property type="protein sequence ID" value="PRW33889.1"/>
    <property type="molecule type" value="Genomic_DNA"/>
</dbReference>
<sequence>MCSKVLLALVAALAVASVASAQNDTLGAAAGSGKITTFDGLVDFFSTKNGTELVWGAIEQLIESGADPELVAALNDTATIATVFAPLNEDVEALLANNTDALADPAALAEILRYHVVPGTSYTLDQLTDGLWLQTLVPGEKGKLLVHKGANQKKPSLMTTSGQMVPIYQFNLETKGGAQLFTIKGVLVPGDIVLQYNGTKASAAMWDLGASPPAAAAGDAAVPTLGKQAPPGAFASLDGRLPYSSWRYASARESSDSEGAPLRHSPGSGVTAEVSWRAAGAALAARAAAGQPSQQPTVETSPTAAGQPTYSSLQQQQLSPSKRPAALAGGSGTVVLHAAVPPGMDAASYAAGERAALMAAFQQALPSQQALGQLFTAVDTLHSRLEEEAQQWRHLHGCAAATAAQLEALAWRLEGVERQQLPALQAKWEELACRGTPEQLQDVLGSLQQALVLLAQQREQLLAERGSGTGSGASSSGFVGRRLHWLLLAAAGYGQSLLSKADVAALLLSRRILLLPADAAAAAEQPPPLQRRLSAALGALLLVAAVEAAYQGQQRAVARMPVLVRRATAPAQLGLRAARTAVWCAALLLAAEQARGTCHAASNSVCGAVAAAAGAVRLPAWVWALPPLHRWQQWRQQRLEATGAADGKGG</sequence>
<evidence type="ECO:0000313" key="4">
    <source>
        <dbReference type="EMBL" id="PRW33889.1"/>
    </source>
</evidence>
<name>A0A2P6THY4_CHLSO</name>
<dbReference type="SMART" id="SM00554">
    <property type="entry name" value="FAS1"/>
    <property type="match status" value="1"/>
</dbReference>
<dbReference type="Gene3D" id="2.30.180.10">
    <property type="entry name" value="FAS1 domain"/>
    <property type="match status" value="1"/>
</dbReference>
<evidence type="ECO:0000313" key="5">
    <source>
        <dbReference type="Proteomes" id="UP000239899"/>
    </source>
</evidence>
<evidence type="ECO:0000256" key="2">
    <source>
        <dbReference type="SAM" id="SignalP"/>
    </source>
</evidence>
<dbReference type="SUPFAM" id="SSF82153">
    <property type="entry name" value="FAS1 domain"/>
    <property type="match status" value="1"/>
</dbReference>
<keyword evidence="2" id="KW-0732">Signal</keyword>
<dbReference type="PROSITE" id="PS50213">
    <property type="entry name" value="FAS1"/>
    <property type="match status" value="1"/>
</dbReference>
<dbReference type="Proteomes" id="UP000239899">
    <property type="component" value="Unassembled WGS sequence"/>
</dbReference>
<feature type="region of interest" description="Disordered" evidence="1">
    <location>
        <begin position="287"/>
        <end position="327"/>
    </location>
</feature>
<accession>A0A2P6THY4</accession>